<evidence type="ECO:0000256" key="2">
    <source>
        <dbReference type="ARBA" id="ARBA00022630"/>
    </source>
</evidence>
<dbReference type="InterPro" id="IPR023753">
    <property type="entry name" value="FAD/NAD-binding_dom"/>
</dbReference>
<comment type="similarity">
    <text evidence="1">Belongs to the class-I pyridine nucleotide-disulfide oxidoreductase family.</text>
</comment>
<dbReference type="InterPro" id="IPR001100">
    <property type="entry name" value="Pyr_nuc-diS_OxRdtase"/>
</dbReference>
<dbReference type="EMBL" id="JAAHFQ010001043">
    <property type="protein sequence ID" value="NER32054.1"/>
    <property type="molecule type" value="Genomic_DNA"/>
</dbReference>
<protein>
    <submittedName>
        <fullName evidence="7">NAD(P)/FAD-dependent oxidoreductase</fullName>
    </submittedName>
</protein>
<evidence type="ECO:0000256" key="3">
    <source>
        <dbReference type="ARBA" id="ARBA00022827"/>
    </source>
</evidence>
<feature type="domain" description="FAD/NAD(P)-binding" evidence="6">
    <location>
        <begin position="5"/>
        <end position="387"/>
    </location>
</feature>
<feature type="binding site" evidence="4">
    <location>
        <position position="332"/>
    </location>
    <ligand>
        <name>NAD(+)</name>
        <dbReference type="ChEBI" id="CHEBI:57540"/>
    </ligand>
</feature>
<evidence type="ECO:0000259" key="5">
    <source>
        <dbReference type="Pfam" id="PF02852"/>
    </source>
</evidence>
<organism evidence="7">
    <name type="scientific">Symploca sp. SIO1C4</name>
    <dbReference type="NCBI Taxonomy" id="2607765"/>
    <lineage>
        <taxon>Bacteria</taxon>
        <taxon>Bacillati</taxon>
        <taxon>Cyanobacteriota</taxon>
        <taxon>Cyanophyceae</taxon>
        <taxon>Coleofasciculales</taxon>
        <taxon>Coleofasciculaceae</taxon>
        <taxon>Symploca</taxon>
    </lineage>
</organism>
<feature type="binding site" evidence="4">
    <location>
        <position position="372"/>
    </location>
    <ligand>
        <name>FAD</name>
        <dbReference type="ChEBI" id="CHEBI:57692"/>
    </ligand>
</feature>
<dbReference type="PANTHER" id="PTHR43014:SF4">
    <property type="entry name" value="PYRIDINE NUCLEOTIDE-DISULFIDE OXIDOREDUCTASE RCLA-RELATED"/>
    <property type="match status" value="1"/>
</dbReference>
<evidence type="ECO:0000256" key="4">
    <source>
        <dbReference type="PIRSR" id="PIRSR000350-3"/>
    </source>
</evidence>
<dbReference type="SUPFAM" id="SSF51905">
    <property type="entry name" value="FAD/NAD(P)-binding domain"/>
    <property type="match status" value="1"/>
</dbReference>
<dbReference type="AlphaFoldDB" id="A0A6B3NP96"/>
<dbReference type="InterPro" id="IPR004099">
    <property type="entry name" value="Pyr_nucl-diS_OxRdtase_dimer"/>
</dbReference>
<accession>A0A6B3NP96</accession>
<keyword evidence="3 4" id="KW-0274">FAD</keyword>
<dbReference type="PANTHER" id="PTHR43014">
    <property type="entry name" value="MERCURIC REDUCTASE"/>
    <property type="match status" value="1"/>
</dbReference>
<evidence type="ECO:0000256" key="1">
    <source>
        <dbReference type="ARBA" id="ARBA00007532"/>
    </source>
</evidence>
<dbReference type="Gene3D" id="3.30.390.30">
    <property type="match status" value="1"/>
</dbReference>
<gene>
    <name evidence="7" type="ORF">F6J89_31735</name>
</gene>
<evidence type="ECO:0000313" key="7">
    <source>
        <dbReference type="EMBL" id="NER32054.1"/>
    </source>
</evidence>
<evidence type="ECO:0000259" key="6">
    <source>
        <dbReference type="Pfam" id="PF07992"/>
    </source>
</evidence>
<dbReference type="GO" id="GO:0050660">
    <property type="term" value="F:flavin adenine dinucleotide binding"/>
    <property type="evidence" value="ECO:0007669"/>
    <property type="project" value="TreeGrafter"/>
</dbReference>
<reference evidence="7" key="1">
    <citation type="submission" date="2019-11" db="EMBL/GenBank/DDBJ databases">
        <title>Genomic insights into an expanded diversity of filamentous marine cyanobacteria reveals the extraordinary biosynthetic potential of Moorea and Okeania.</title>
        <authorList>
            <person name="Ferreira Leao T."/>
            <person name="Wang M."/>
            <person name="Moss N."/>
            <person name="Da Silva R."/>
            <person name="Sanders J."/>
            <person name="Nurk S."/>
            <person name="Gurevich A."/>
            <person name="Humphrey G."/>
            <person name="Reher R."/>
            <person name="Zhu Q."/>
            <person name="Belda-Ferre P."/>
            <person name="Glukhov E."/>
            <person name="Rex R."/>
            <person name="Dorrestein P.C."/>
            <person name="Knight R."/>
            <person name="Pevzner P."/>
            <person name="Gerwick W.H."/>
            <person name="Gerwick L."/>
        </authorList>
    </citation>
    <scope>NUCLEOTIDE SEQUENCE</scope>
    <source>
        <strain evidence="7">SIO1C4</strain>
    </source>
</reference>
<dbReference type="Pfam" id="PF02852">
    <property type="entry name" value="Pyr_redox_dim"/>
    <property type="match status" value="1"/>
</dbReference>
<keyword evidence="2" id="KW-0285">Flavoprotein</keyword>
<dbReference type="Gene3D" id="3.50.50.60">
    <property type="entry name" value="FAD/NAD(P)-binding domain"/>
    <property type="match status" value="4"/>
</dbReference>
<sequence length="546" mass="60073">MTVDYDLIVIGGSTAAIYAAVKASRLKARVALVEPPDFQSNWLSQGVIYTQVLQQVGRAAKQRREADKFFRDSQVPESTTQFATDVPLHSSISVQVTQAKQWADVLLSHRLQKNSPEVLASSGVDVIVGVGEFCRRPHLGFTVNNRLLRGRAYLIATGSDPKIPQIEGLQEVGYLTPPDIWQQMKPQAGEGEEKNKANSNLEGFSSFPLKEKIPLGNKPNLNRRGENLEQLVASTHNLQGSWVVIGGSPLGTQLAQILARLGCDVTLVESGSGILPKEDPEASRLVQAKLEAEGVRLLTQSPVSHVRQIENKKWIQAGNEAIEADEILLACGHQSNLESLNLEGVGVKFHSRGLEINEKLQTTNRHIYACGDVIGGYQLTHVAEYEASIALKNALFAPLFKVDYHSIPWTISCDPQLARVGLTEAQARRRYGKKVWVVRQFFKNLEKAQLLGETTGFCKLVIGGNGEILGASIVGAEASELIGEIALAIRQKIKVGAIARLSHPSLTLSEIIVKTARECQQQGFDRHKTLQDFLEGFFNLRRNWSK</sequence>
<dbReference type="InterPro" id="IPR036188">
    <property type="entry name" value="FAD/NAD-bd_sf"/>
</dbReference>
<dbReference type="GO" id="GO:0003955">
    <property type="term" value="F:NAD(P)H dehydrogenase (quinone) activity"/>
    <property type="evidence" value="ECO:0007669"/>
    <property type="project" value="TreeGrafter"/>
</dbReference>
<keyword evidence="4" id="KW-0547">Nucleotide-binding</keyword>
<comment type="caution">
    <text evidence="7">The sequence shown here is derived from an EMBL/GenBank/DDBJ whole genome shotgun (WGS) entry which is preliminary data.</text>
</comment>
<dbReference type="SUPFAM" id="SSF55424">
    <property type="entry name" value="FAD/NAD-linked reductases, dimerisation (C-terminal) domain"/>
    <property type="match status" value="1"/>
</dbReference>
<dbReference type="PRINTS" id="PR00368">
    <property type="entry name" value="FADPNR"/>
</dbReference>
<feature type="domain" description="Pyridine nucleotide-disulphide oxidoreductase dimerisation" evidence="5">
    <location>
        <begin position="407"/>
        <end position="514"/>
    </location>
</feature>
<dbReference type="InterPro" id="IPR016156">
    <property type="entry name" value="FAD/NAD-linked_Rdtase_dimer_sf"/>
</dbReference>
<comment type="cofactor">
    <cofactor evidence="4">
        <name>FAD</name>
        <dbReference type="ChEBI" id="CHEBI:57692"/>
    </cofactor>
    <text evidence="4">Binds 1 FAD per subunit.</text>
</comment>
<feature type="binding site" evidence="4">
    <location>
        <position position="269"/>
    </location>
    <ligand>
        <name>NAD(+)</name>
        <dbReference type="ChEBI" id="CHEBI:57540"/>
    </ligand>
</feature>
<dbReference type="PIRSF" id="PIRSF000350">
    <property type="entry name" value="Mercury_reductase_MerA"/>
    <property type="match status" value="1"/>
</dbReference>
<name>A0A6B3NP96_9CYAN</name>
<keyword evidence="4" id="KW-0520">NAD</keyword>
<proteinExistence type="inferred from homology"/>
<dbReference type="PRINTS" id="PR00411">
    <property type="entry name" value="PNDRDTASEI"/>
</dbReference>
<dbReference type="Pfam" id="PF07992">
    <property type="entry name" value="Pyr_redox_2"/>
    <property type="match status" value="1"/>
</dbReference>